<dbReference type="InterPro" id="IPR007867">
    <property type="entry name" value="GMC_OxRtase_C"/>
</dbReference>
<dbReference type="EC" id="1.1.3.20" evidence="5 12"/>
<keyword evidence="10 12" id="KW-0560">Oxidoreductase</keyword>
<proteinExistence type="inferred from homology"/>
<dbReference type="InterPro" id="IPR036188">
    <property type="entry name" value="FAD/NAD-bd_sf"/>
</dbReference>
<evidence type="ECO:0000259" key="13">
    <source>
        <dbReference type="Pfam" id="PF00732"/>
    </source>
</evidence>
<keyword evidence="16" id="KW-1185">Reference proteome</keyword>
<reference evidence="15 16" key="1">
    <citation type="journal article" date="2023" name="Res Sq">
        <title>Genomic and morphological characterization of Knufia obscura isolated from the Mars 2020 spacecraft assembly facility.</title>
        <authorList>
            <person name="Chander A.M."/>
            <person name="Teixeira M.M."/>
            <person name="Singh N.K."/>
            <person name="Williams M.P."/>
            <person name="Parker C.W."/>
            <person name="Leo P."/>
            <person name="Stajich J.E."/>
            <person name="Torok T."/>
            <person name="Tighe S."/>
            <person name="Mason C.E."/>
            <person name="Venkateswaran K."/>
        </authorList>
    </citation>
    <scope>NUCLEOTIDE SEQUENCE [LARGE SCALE GENOMIC DNA]</scope>
    <source>
        <strain evidence="15 16">CCFEE 5817</strain>
    </source>
</reference>
<evidence type="ECO:0000256" key="6">
    <source>
        <dbReference type="ARBA" id="ARBA00022630"/>
    </source>
</evidence>
<dbReference type="PANTHER" id="PTHR46056">
    <property type="entry name" value="LONG-CHAIN-ALCOHOL OXIDASE"/>
    <property type="match status" value="1"/>
</dbReference>
<evidence type="ECO:0000256" key="4">
    <source>
        <dbReference type="ARBA" id="ARBA00010790"/>
    </source>
</evidence>
<evidence type="ECO:0000256" key="10">
    <source>
        <dbReference type="ARBA" id="ARBA00023002"/>
    </source>
</evidence>
<comment type="subcellular location">
    <subcellularLocation>
        <location evidence="3">Membrane</location>
    </subcellularLocation>
</comment>
<dbReference type="InterPro" id="IPR000172">
    <property type="entry name" value="GMC_OxRdtase_N"/>
</dbReference>
<evidence type="ECO:0000256" key="8">
    <source>
        <dbReference type="ARBA" id="ARBA00022827"/>
    </source>
</evidence>
<comment type="similarity">
    <text evidence="4 12">Belongs to the GMC oxidoreductase family.</text>
</comment>
<evidence type="ECO:0000313" key="16">
    <source>
        <dbReference type="Proteomes" id="UP001334248"/>
    </source>
</evidence>
<dbReference type="Pfam" id="PF05199">
    <property type="entry name" value="GMC_oxred_C"/>
    <property type="match status" value="1"/>
</dbReference>
<evidence type="ECO:0000256" key="12">
    <source>
        <dbReference type="PIRNR" id="PIRNR028937"/>
    </source>
</evidence>
<keyword evidence="9" id="KW-1133">Transmembrane helix</keyword>
<comment type="function">
    <text evidence="2">Long-chain fatty alcohol oxidase involved in the omega-oxidation pathway of lipid degradation.</text>
</comment>
<protein>
    <recommendedName>
        <fullName evidence="5 12">Long-chain-alcohol oxidase</fullName>
        <ecNumber evidence="5 12">1.1.3.20</ecNumber>
    </recommendedName>
</protein>
<dbReference type="EMBL" id="JAVHJV010000002">
    <property type="protein sequence ID" value="KAK5945181.1"/>
    <property type="molecule type" value="Genomic_DNA"/>
</dbReference>
<dbReference type="PANTHER" id="PTHR46056:SF12">
    <property type="entry name" value="LONG-CHAIN-ALCOHOL OXIDASE"/>
    <property type="match status" value="1"/>
</dbReference>
<dbReference type="GeneID" id="89995834"/>
<comment type="catalytic activity">
    <reaction evidence="1 12">
        <text>a long-chain primary fatty alcohol + O2 = a long-chain fatty aldehyde + H2O2</text>
        <dbReference type="Rhea" id="RHEA:22756"/>
        <dbReference type="ChEBI" id="CHEBI:15379"/>
        <dbReference type="ChEBI" id="CHEBI:16240"/>
        <dbReference type="ChEBI" id="CHEBI:17176"/>
        <dbReference type="ChEBI" id="CHEBI:77396"/>
        <dbReference type="EC" id="1.1.3.20"/>
    </reaction>
</comment>
<dbReference type="SUPFAM" id="SSF51905">
    <property type="entry name" value="FAD/NAD(P)-binding domain"/>
    <property type="match status" value="1"/>
</dbReference>
<keyword evidence="6" id="KW-0285">Flavoprotein</keyword>
<evidence type="ECO:0000256" key="1">
    <source>
        <dbReference type="ARBA" id="ARBA00000920"/>
    </source>
</evidence>
<keyword evidence="11" id="KW-0472">Membrane</keyword>
<organism evidence="15 16">
    <name type="scientific">Knufia obscura</name>
    <dbReference type="NCBI Taxonomy" id="1635080"/>
    <lineage>
        <taxon>Eukaryota</taxon>
        <taxon>Fungi</taxon>
        <taxon>Dikarya</taxon>
        <taxon>Ascomycota</taxon>
        <taxon>Pezizomycotina</taxon>
        <taxon>Eurotiomycetes</taxon>
        <taxon>Chaetothyriomycetidae</taxon>
        <taxon>Chaetothyriales</taxon>
        <taxon>Trichomeriaceae</taxon>
        <taxon>Knufia</taxon>
    </lineage>
</organism>
<evidence type="ECO:0000313" key="15">
    <source>
        <dbReference type="EMBL" id="KAK5945181.1"/>
    </source>
</evidence>
<keyword evidence="8" id="KW-0274">FAD</keyword>
<evidence type="ECO:0000256" key="5">
    <source>
        <dbReference type="ARBA" id="ARBA00013125"/>
    </source>
</evidence>
<evidence type="ECO:0000256" key="7">
    <source>
        <dbReference type="ARBA" id="ARBA00022692"/>
    </source>
</evidence>
<dbReference type="Gene3D" id="3.50.50.60">
    <property type="entry name" value="FAD/NAD(P)-binding domain"/>
    <property type="match status" value="2"/>
</dbReference>
<dbReference type="Pfam" id="PF00732">
    <property type="entry name" value="GMC_oxred_N"/>
    <property type="match status" value="1"/>
</dbReference>
<dbReference type="Proteomes" id="UP001334248">
    <property type="component" value="Unassembled WGS sequence"/>
</dbReference>
<evidence type="ECO:0000259" key="14">
    <source>
        <dbReference type="Pfam" id="PF05199"/>
    </source>
</evidence>
<accession>A0ABR0RX65</accession>
<evidence type="ECO:0000256" key="3">
    <source>
        <dbReference type="ARBA" id="ARBA00004370"/>
    </source>
</evidence>
<dbReference type="PIRSF" id="PIRSF028937">
    <property type="entry name" value="Lg_Ch_AO"/>
    <property type="match status" value="1"/>
</dbReference>
<comment type="caution">
    <text evidence="15">The sequence shown here is derived from an EMBL/GenBank/DDBJ whole genome shotgun (WGS) entry which is preliminary data.</text>
</comment>
<sequence length="774" mass="84213">MLEDMVAMAAVPAPVPPLSTNEVFTSDQWRTLLSICEVFLPSISSSIIEEKKYAEARSKVVGILPDTADDNLADRYLAENVVMSKDFKEALNQRFARYVPQGQVQGLASLLSALNSKIGCLVMTGSMVSLHDQDLLSRTKIVMKWAHSYLDPCRALYQAAEFLTKATWLAQSSVLHQILDYPKVPRNIERHPGYDFKFLDFSNEPANAPVQIDADVIIIGSGCGAGVVAEHLSSSLSRLNPKPRILLLEKGYHFSNSHFPMDQSAAGVNLQEGGGGVLSDDGSIAVLAGSTWGGGGTVNWSASLQPQHFVREEWAAKNRLPFMLSQEFQECLDEVCDKMGVCKPNDLNGLAQIEHNFGNSTLLEGARRLGLTAKVVPQNSAGKHHYCGRCSFGCASSTKQGPATFWLPAAAEQGTEFVEGCFVEKIIWDESRGPKRNATGVKATWVSRARDVTRQLNISAKHIIVSSGTLHSPLLLHRSGLTPAVNGHIGSNLHLHPAIGVHGTYPQRANPWDGAILTTVMTGCENLDGNGHGAKVEVNLGTPDITGTIMPSRPQLSLSNIESTMESALDYRVRIARHGHAFAFIVIARDHAEAGNSKKSYVYCDPNDMQKVRVNYTPSPTDRKHLLEAAIAAARMHFVMGAKTIDIFNPNISMFERPTARTTKLNASQSRTLSDEDAFENWLSDIRASGISLFDPRTSRVGSAHQMGTCRMSASPTDGVVDPRGKVWDTENVYIADASILPSASGVNPMISNMGLSLHVARGIAKTIEQSWEC</sequence>
<name>A0ABR0RX65_9EURO</name>
<dbReference type="InterPro" id="IPR012400">
    <property type="entry name" value="Long_Oxdase"/>
</dbReference>
<keyword evidence="7" id="KW-0812">Transmembrane</keyword>
<feature type="domain" description="Glucose-methanol-choline oxidoreductase C-terminal" evidence="14">
    <location>
        <begin position="605"/>
        <end position="756"/>
    </location>
</feature>
<feature type="domain" description="Glucose-methanol-choline oxidoreductase N-terminal" evidence="13">
    <location>
        <begin position="270"/>
        <end position="498"/>
    </location>
</feature>
<evidence type="ECO:0000256" key="9">
    <source>
        <dbReference type="ARBA" id="ARBA00022989"/>
    </source>
</evidence>
<gene>
    <name evidence="15" type="ORF">PMZ80_002385</name>
</gene>
<evidence type="ECO:0000256" key="11">
    <source>
        <dbReference type="ARBA" id="ARBA00023136"/>
    </source>
</evidence>
<dbReference type="RefSeq" id="XP_064733271.1">
    <property type="nucleotide sequence ID" value="XM_064870818.1"/>
</dbReference>
<evidence type="ECO:0000256" key="2">
    <source>
        <dbReference type="ARBA" id="ARBA00003842"/>
    </source>
</evidence>